<sequence length="40" mass="4566">MLRVFTWMTYLNNVEENGETSFAHYGASVKPEKENSNLGT</sequence>
<proteinExistence type="predicted"/>
<evidence type="ECO:0000313" key="1">
    <source>
        <dbReference type="EMBL" id="SUZ90030.1"/>
    </source>
</evidence>
<organism evidence="1">
    <name type="scientific">marine metagenome</name>
    <dbReference type="NCBI Taxonomy" id="408172"/>
    <lineage>
        <taxon>unclassified sequences</taxon>
        <taxon>metagenomes</taxon>
        <taxon>ecological metagenomes</taxon>
    </lineage>
</organism>
<dbReference type="EMBL" id="UINC01001860">
    <property type="protein sequence ID" value="SUZ90030.1"/>
    <property type="molecule type" value="Genomic_DNA"/>
</dbReference>
<reference evidence="1" key="1">
    <citation type="submission" date="2018-05" db="EMBL/GenBank/DDBJ databases">
        <authorList>
            <person name="Lanie J.A."/>
            <person name="Ng W.-L."/>
            <person name="Kazmierczak K.M."/>
            <person name="Andrzejewski T.M."/>
            <person name="Davidsen T.M."/>
            <person name="Wayne K.J."/>
            <person name="Tettelin H."/>
            <person name="Glass J.I."/>
            <person name="Rusch D."/>
            <person name="Podicherti R."/>
            <person name="Tsui H.-C.T."/>
            <person name="Winkler M.E."/>
        </authorList>
    </citation>
    <scope>NUCLEOTIDE SEQUENCE</scope>
</reference>
<accession>A0A381REB3</accession>
<protein>
    <submittedName>
        <fullName evidence="1">Uncharacterized protein</fullName>
    </submittedName>
</protein>
<gene>
    <name evidence="1" type="ORF">METZ01_LOCUS42884</name>
</gene>
<dbReference type="AlphaFoldDB" id="A0A381REB3"/>
<name>A0A381REB3_9ZZZZ</name>
<dbReference type="Gene3D" id="2.60.120.620">
    <property type="entry name" value="q2cbj1_9rhob like domain"/>
    <property type="match status" value="1"/>
</dbReference>